<evidence type="ECO:0000313" key="2">
    <source>
        <dbReference type="EMBL" id="ELY61231.1"/>
    </source>
</evidence>
<keyword evidence="3" id="KW-1185">Reference proteome</keyword>
<protein>
    <submittedName>
        <fullName evidence="2">Glycosyl transferase group 1</fullName>
    </submittedName>
</protein>
<dbReference type="AlphaFoldDB" id="L9XII3"/>
<feature type="compositionally biased region" description="Basic and acidic residues" evidence="1">
    <location>
        <begin position="35"/>
        <end position="48"/>
    </location>
</feature>
<evidence type="ECO:0000313" key="3">
    <source>
        <dbReference type="Proteomes" id="UP000011602"/>
    </source>
</evidence>
<gene>
    <name evidence="2" type="ORF">C493_02918</name>
</gene>
<reference evidence="2 3" key="1">
    <citation type="journal article" date="2014" name="PLoS Genet.">
        <title>Phylogenetically driven sequencing of extremely halophilic archaea reveals strategies for static and dynamic osmo-response.</title>
        <authorList>
            <person name="Becker E.A."/>
            <person name="Seitzer P.M."/>
            <person name="Tritt A."/>
            <person name="Larsen D."/>
            <person name="Krusor M."/>
            <person name="Yao A.I."/>
            <person name="Wu D."/>
            <person name="Madern D."/>
            <person name="Eisen J.A."/>
            <person name="Darling A.E."/>
            <person name="Facciotti M.T."/>
        </authorList>
    </citation>
    <scope>NUCLEOTIDE SEQUENCE [LARGE SCALE GENOMIC DNA]</scope>
    <source>
        <strain evidence="2 3">JCM 12255</strain>
    </source>
</reference>
<dbReference type="eggNOG" id="arCOG01403">
    <property type="taxonomic scope" value="Archaea"/>
</dbReference>
<name>L9XII3_9EURY</name>
<dbReference type="Proteomes" id="UP000011602">
    <property type="component" value="Unassembled WGS sequence"/>
</dbReference>
<dbReference type="STRING" id="1227499.C493_02918"/>
<dbReference type="GO" id="GO:0016740">
    <property type="term" value="F:transferase activity"/>
    <property type="evidence" value="ECO:0007669"/>
    <property type="project" value="UniProtKB-KW"/>
</dbReference>
<accession>L9XII3</accession>
<evidence type="ECO:0000256" key="1">
    <source>
        <dbReference type="SAM" id="MobiDB-lite"/>
    </source>
</evidence>
<comment type="caution">
    <text evidence="2">The sequence shown here is derived from an EMBL/GenBank/DDBJ whole genome shotgun (WGS) entry which is preliminary data.</text>
</comment>
<sequence length="96" mass="10606">MSRATVLGPRHTDGIDCLKCETTAEFPTGIERLATDPSRRRRLGERPRATATERGLERAERALVTGCRRTFLNEVTVFTHAFVSASTSGKVFGTPR</sequence>
<organism evidence="2 3">
    <name type="scientific">Natronolimnohabitans innermongolicus JCM 12255</name>
    <dbReference type="NCBI Taxonomy" id="1227499"/>
    <lineage>
        <taxon>Archaea</taxon>
        <taxon>Methanobacteriati</taxon>
        <taxon>Methanobacteriota</taxon>
        <taxon>Stenosarchaea group</taxon>
        <taxon>Halobacteria</taxon>
        <taxon>Halobacteriales</taxon>
        <taxon>Natrialbaceae</taxon>
        <taxon>Natronolimnohabitans</taxon>
    </lineage>
</organism>
<keyword evidence="2" id="KW-0808">Transferase</keyword>
<feature type="region of interest" description="Disordered" evidence="1">
    <location>
        <begin position="35"/>
        <end position="54"/>
    </location>
</feature>
<dbReference type="EMBL" id="AOHZ01000014">
    <property type="protein sequence ID" value="ELY61231.1"/>
    <property type="molecule type" value="Genomic_DNA"/>
</dbReference>
<proteinExistence type="predicted"/>